<dbReference type="AlphaFoldDB" id="A0A165S314"/>
<evidence type="ECO:0000313" key="1">
    <source>
        <dbReference type="EMBL" id="KZT24607.1"/>
    </source>
</evidence>
<name>A0A165S314_9AGAM</name>
<keyword evidence="2" id="KW-1185">Reference proteome</keyword>
<organism evidence="1 2">
    <name type="scientific">Neolentinus lepideus HHB14362 ss-1</name>
    <dbReference type="NCBI Taxonomy" id="1314782"/>
    <lineage>
        <taxon>Eukaryota</taxon>
        <taxon>Fungi</taxon>
        <taxon>Dikarya</taxon>
        <taxon>Basidiomycota</taxon>
        <taxon>Agaricomycotina</taxon>
        <taxon>Agaricomycetes</taxon>
        <taxon>Gloeophyllales</taxon>
        <taxon>Gloeophyllaceae</taxon>
        <taxon>Neolentinus</taxon>
    </lineage>
</organism>
<dbReference type="Proteomes" id="UP000076761">
    <property type="component" value="Unassembled WGS sequence"/>
</dbReference>
<protein>
    <submittedName>
        <fullName evidence="1">Uncharacterized protein</fullName>
    </submittedName>
</protein>
<dbReference type="OrthoDB" id="2800009at2759"/>
<dbReference type="InParanoid" id="A0A165S314"/>
<evidence type="ECO:0000313" key="2">
    <source>
        <dbReference type="Proteomes" id="UP000076761"/>
    </source>
</evidence>
<sequence>MVVSSDLVPLSHVVDRLRLEDASDVSICAKTRILQGPTDLLKFFEAVSRLQGPVTSVEVEILEINPDEDDSWFNISPIYQCSDIRKFVLICPRMLPVTDDDAQTMLTMWRDLECLVLNPKPQNAPSLVPQMTFRTLNHVAEYGTTLLEAAFFLHARRNLQITATMPSETLQSLDLGLSPGHNGQQPDEIDRIALLLNGLFPKLDKFTWL</sequence>
<reference evidence="1 2" key="1">
    <citation type="journal article" date="2016" name="Mol. Biol. Evol.">
        <title>Comparative Genomics of Early-Diverging Mushroom-Forming Fungi Provides Insights into the Origins of Lignocellulose Decay Capabilities.</title>
        <authorList>
            <person name="Nagy L.G."/>
            <person name="Riley R."/>
            <person name="Tritt A."/>
            <person name="Adam C."/>
            <person name="Daum C."/>
            <person name="Floudas D."/>
            <person name="Sun H."/>
            <person name="Yadav J.S."/>
            <person name="Pangilinan J."/>
            <person name="Larsson K.H."/>
            <person name="Matsuura K."/>
            <person name="Barry K."/>
            <person name="Labutti K."/>
            <person name="Kuo R."/>
            <person name="Ohm R.A."/>
            <person name="Bhattacharya S.S."/>
            <person name="Shirouzu T."/>
            <person name="Yoshinaga Y."/>
            <person name="Martin F.M."/>
            <person name="Grigoriev I.V."/>
            <person name="Hibbett D.S."/>
        </authorList>
    </citation>
    <scope>NUCLEOTIDE SEQUENCE [LARGE SCALE GENOMIC DNA]</scope>
    <source>
        <strain evidence="1 2">HHB14362 ss-1</strain>
    </source>
</reference>
<dbReference type="EMBL" id="KV425577">
    <property type="protein sequence ID" value="KZT24607.1"/>
    <property type="molecule type" value="Genomic_DNA"/>
</dbReference>
<proteinExistence type="predicted"/>
<accession>A0A165S314</accession>
<gene>
    <name evidence="1" type="ORF">NEOLEDRAFT_1135043</name>
</gene>